<dbReference type="InterPro" id="IPR003660">
    <property type="entry name" value="HAMP_dom"/>
</dbReference>
<organism evidence="8 9">
    <name type="scientific">Sphingobium subterraneum</name>
    <dbReference type="NCBI Taxonomy" id="627688"/>
    <lineage>
        <taxon>Bacteria</taxon>
        <taxon>Pseudomonadati</taxon>
        <taxon>Pseudomonadota</taxon>
        <taxon>Alphaproteobacteria</taxon>
        <taxon>Sphingomonadales</taxon>
        <taxon>Sphingomonadaceae</taxon>
        <taxon>Sphingobium</taxon>
    </lineage>
</organism>
<dbReference type="SUPFAM" id="SSF158472">
    <property type="entry name" value="HAMP domain-like"/>
    <property type="match status" value="1"/>
</dbReference>
<evidence type="ECO:0000256" key="2">
    <source>
        <dbReference type="ARBA" id="ARBA00022500"/>
    </source>
</evidence>
<accession>A0A841J928</accession>
<evidence type="ECO:0000256" key="1">
    <source>
        <dbReference type="ARBA" id="ARBA00004370"/>
    </source>
</evidence>
<dbReference type="CDD" id="cd06225">
    <property type="entry name" value="HAMP"/>
    <property type="match status" value="1"/>
</dbReference>
<keyword evidence="5" id="KW-1133">Transmembrane helix</keyword>
<dbReference type="Gene3D" id="6.10.340.10">
    <property type="match status" value="1"/>
</dbReference>
<dbReference type="GO" id="GO:0006935">
    <property type="term" value="P:chemotaxis"/>
    <property type="evidence" value="ECO:0007669"/>
    <property type="project" value="UniProtKB-KW"/>
</dbReference>
<evidence type="ECO:0000259" key="6">
    <source>
        <dbReference type="PROSITE" id="PS50111"/>
    </source>
</evidence>
<keyword evidence="2" id="KW-0145">Chemotaxis</keyword>
<reference evidence="8 9" key="1">
    <citation type="submission" date="2020-08" db="EMBL/GenBank/DDBJ databases">
        <title>Genomic Encyclopedia of Type Strains, Phase IV (KMG-IV): sequencing the most valuable type-strain genomes for metagenomic binning, comparative biology and taxonomic classification.</title>
        <authorList>
            <person name="Goeker M."/>
        </authorList>
    </citation>
    <scope>NUCLEOTIDE SEQUENCE [LARGE SCALE GENOMIC DNA]</scope>
    <source>
        <strain evidence="8 9">DSM 102255</strain>
    </source>
</reference>
<sequence length="592" mass="63630">MTIRNIVRLGALALILLLCGAALVAQSRIGLIRIGGPLEQGSQHASDLIADILPPPAFIIEPFMEATLSVEDIRGAAPHIERLAVLRNEYRRRRDYWMSQPLTPEIRGALKVAFRDADAFWDELDLHFIPAIQRGDYDAAQASHDNAVTPLFVTHRREIEAAVALAAKHQAGLKAQANIHLRNALWALTVTGLAIVAGVGLFCWIILARVVRPLSRMTGVMQVMAQGDISHTIHGSERRDEIGEAARSLMMFRQAEIEKRALEDAGREQERERIAIIEVLGEALRHLADGDVSFRIHQHFSERYEELCRDFNSALSAMGSALQAVARASEAIRSGSGEIAQASHDLSIRTEQQAASLEETSASMTTATAAVRDAASTAKEATINVRDMHDEALRGGAIVHQAIGAMDEIKGSSDAIGQIISLIDNVAFQTNLLALNAAVEAARAGEAGAGFAVVAAEVRNLAQRTTAAANDVKALITSSADQVSNGVALVGQAGETLDRLVERMTHISDLVRSIADTIETESLVLLQVNTATGDLDQMTQQNAAMVEEASAAARSLASEANALTDLVNSFRIDMPDNEMSITHRAVQGAMAA</sequence>
<proteinExistence type="inferred from homology"/>
<dbReference type="InterPro" id="IPR004089">
    <property type="entry name" value="MCPsignal_dom"/>
</dbReference>
<dbReference type="EMBL" id="JACIJP010000005">
    <property type="protein sequence ID" value="MBB6125048.1"/>
    <property type="molecule type" value="Genomic_DNA"/>
</dbReference>
<protein>
    <submittedName>
        <fullName evidence="8">Methyl-accepting chemotaxis protein</fullName>
    </submittedName>
</protein>
<keyword evidence="5" id="KW-0472">Membrane</keyword>
<keyword evidence="9" id="KW-1185">Reference proteome</keyword>
<dbReference type="GO" id="GO:0016020">
    <property type="term" value="C:membrane"/>
    <property type="evidence" value="ECO:0007669"/>
    <property type="project" value="UniProtKB-SubCell"/>
</dbReference>
<comment type="similarity">
    <text evidence="3">Belongs to the methyl-accepting chemotaxis (MCP) protein family.</text>
</comment>
<dbReference type="Pfam" id="PF00015">
    <property type="entry name" value="MCPsignal"/>
    <property type="match status" value="1"/>
</dbReference>
<evidence type="ECO:0000256" key="5">
    <source>
        <dbReference type="SAM" id="Phobius"/>
    </source>
</evidence>
<dbReference type="PROSITE" id="PS50111">
    <property type="entry name" value="CHEMOTAXIS_TRANSDUC_2"/>
    <property type="match status" value="1"/>
</dbReference>
<dbReference type="GO" id="GO:0007165">
    <property type="term" value="P:signal transduction"/>
    <property type="evidence" value="ECO:0007669"/>
    <property type="project" value="UniProtKB-KW"/>
</dbReference>
<keyword evidence="4" id="KW-0807">Transducer</keyword>
<evidence type="ECO:0000313" key="8">
    <source>
        <dbReference type="EMBL" id="MBB6125048.1"/>
    </source>
</evidence>
<feature type="domain" description="HAMP" evidence="7">
    <location>
        <begin position="271"/>
        <end position="323"/>
    </location>
</feature>
<evidence type="ECO:0000313" key="9">
    <source>
        <dbReference type="Proteomes" id="UP000552700"/>
    </source>
</evidence>
<dbReference type="Proteomes" id="UP000552700">
    <property type="component" value="Unassembled WGS sequence"/>
</dbReference>
<keyword evidence="5" id="KW-0812">Transmembrane</keyword>
<feature type="domain" description="HAMP" evidence="7">
    <location>
        <begin position="208"/>
        <end position="261"/>
    </location>
</feature>
<feature type="domain" description="Methyl-accepting transducer" evidence="6">
    <location>
        <begin position="328"/>
        <end position="557"/>
    </location>
</feature>
<dbReference type="PROSITE" id="PS50885">
    <property type="entry name" value="HAMP"/>
    <property type="match status" value="2"/>
</dbReference>
<dbReference type="PANTHER" id="PTHR43531:SF11">
    <property type="entry name" value="METHYL-ACCEPTING CHEMOTAXIS PROTEIN 3"/>
    <property type="match status" value="1"/>
</dbReference>
<dbReference type="InterPro" id="IPR051310">
    <property type="entry name" value="MCP_chemotaxis"/>
</dbReference>
<evidence type="ECO:0000259" key="7">
    <source>
        <dbReference type="PROSITE" id="PS50885"/>
    </source>
</evidence>
<comment type="subcellular location">
    <subcellularLocation>
        <location evidence="1">Membrane</location>
    </subcellularLocation>
</comment>
<dbReference type="SMART" id="SM00283">
    <property type="entry name" value="MA"/>
    <property type="match status" value="1"/>
</dbReference>
<dbReference type="RefSeq" id="WP_184081359.1">
    <property type="nucleotide sequence ID" value="NZ_JACIJP010000005.1"/>
</dbReference>
<dbReference type="Pfam" id="PF00672">
    <property type="entry name" value="HAMP"/>
    <property type="match status" value="1"/>
</dbReference>
<name>A0A841J928_9SPHN</name>
<dbReference type="SUPFAM" id="SSF58104">
    <property type="entry name" value="Methyl-accepting chemotaxis protein (MCP) signaling domain"/>
    <property type="match status" value="1"/>
</dbReference>
<gene>
    <name evidence="8" type="ORF">FHS92_002805</name>
</gene>
<feature type="transmembrane region" description="Helical" evidence="5">
    <location>
        <begin position="184"/>
        <end position="207"/>
    </location>
</feature>
<evidence type="ECO:0000256" key="4">
    <source>
        <dbReference type="PROSITE-ProRule" id="PRU00284"/>
    </source>
</evidence>
<dbReference type="PANTHER" id="PTHR43531">
    <property type="entry name" value="PROTEIN ICFG"/>
    <property type="match status" value="1"/>
</dbReference>
<dbReference type="SMART" id="SM00304">
    <property type="entry name" value="HAMP"/>
    <property type="match status" value="2"/>
</dbReference>
<comment type="caution">
    <text evidence="8">The sequence shown here is derived from an EMBL/GenBank/DDBJ whole genome shotgun (WGS) entry which is preliminary data.</text>
</comment>
<evidence type="ECO:0000256" key="3">
    <source>
        <dbReference type="ARBA" id="ARBA00029447"/>
    </source>
</evidence>
<dbReference type="AlphaFoldDB" id="A0A841J928"/>
<dbReference type="FunFam" id="1.10.287.950:FF:000001">
    <property type="entry name" value="Methyl-accepting chemotaxis sensory transducer"/>
    <property type="match status" value="1"/>
</dbReference>
<dbReference type="Gene3D" id="1.10.287.950">
    <property type="entry name" value="Methyl-accepting chemotaxis protein"/>
    <property type="match status" value="1"/>
</dbReference>